<dbReference type="AlphaFoldDB" id="A0A317QCT3"/>
<dbReference type="InterPro" id="IPR050238">
    <property type="entry name" value="DNA_Rep/Repair_Clamp_Loader"/>
</dbReference>
<evidence type="ECO:0000256" key="9">
    <source>
        <dbReference type="ARBA" id="ARBA00022932"/>
    </source>
</evidence>
<keyword evidence="7" id="KW-0862">Zinc</keyword>
<feature type="domain" description="AAA+ ATPase" evidence="13">
    <location>
        <begin position="37"/>
        <end position="178"/>
    </location>
</feature>
<evidence type="ECO:0000256" key="12">
    <source>
        <dbReference type="SAM" id="MobiDB-lite"/>
    </source>
</evidence>
<evidence type="ECO:0000259" key="13">
    <source>
        <dbReference type="SMART" id="SM00382"/>
    </source>
</evidence>
<proteinExistence type="inferred from homology"/>
<evidence type="ECO:0000256" key="4">
    <source>
        <dbReference type="ARBA" id="ARBA00022705"/>
    </source>
</evidence>
<dbReference type="PANTHER" id="PTHR11669:SF0">
    <property type="entry name" value="PROTEIN STICHEL-LIKE 2"/>
    <property type="match status" value="1"/>
</dbReference>
<dbReference type="SUPFAM" id="SSF52540">
    <property type="entry name" value="P-loop containing nucleoside triphosphate hydrolases"/>
    <property type="match status" value="1"/>
</dbReference>
<evidence type="ECO:0000313" key="14">
    <source>
        <dbReference type="EMBL" id="PWW15965.1"/>
    </source>
</evidence>
<dbReference type="NCBIfam" id="TIGR02397">
    <property type="entry name" value="dnaX_nterm"/>
    <property type="match status" value="1"/>
</dbReference>
<keyword evidence="3 11" id="KW-0548">Nucleotidyltransferase</keyword>
<dbReference type="SUPFAM" id="SSF48019">
    <property type="entry name" value="post-AAA+ oligomerization domain-like"/>
    <property type="match status" value="1"/>
</dbReference>
<dbReference type="Proteomes" id="UP000246964">
    <property type="component" value="Unassembled WGS sequence"/>
</dbReference>
<protein>
    <recommendedName>
        <fullName evidence="11">DNA polymerase III subunit gamma/tau</fullName>
        <ecNumber evidence="11">2.7.7.7</ecNumber>
    </recommendedName>
</protein>
<evidence type="ECO:0000256" key="2">
    <source>
        <dbReference type="ARBA" id="ARBA00022679"/>
    </source>
</evidence>
<sequence>MSYQVLARKWRPRNFAQVVGQQHVLKPLFNALKTGRLHHAWLLTGTRGVGKTTIARILAKSLNCEQGITAEPCGTCSACVAIEQGRFVDLLEIDAASRTKVEDTRELLDNVQYAPTQGRFKVYLIDEVHMLSRHSFNALLKTLEEPPEHVKFLLATTDPQKLPITVLSRCLQFNLKALSRDEIANHLQQVLSAEQIPFDADAIQALARAAQGSLRDALSLTDQAIAQGEQAVTVAGVQQMLGSVPGYEVAQLLQQIVAGDAAGMMQTLDNVASQVPDLAGLLPELQQTVQQMALFQVVPHSAWVIQLDEQAQQLAGQLAAELLQVFYDILVQGRRDLALAADVRSGVEMTLLRLLAFRPQSLEVNEIPAVAGSSTAVKKPQAASATESVQADAVYQQTLHGAADTEHQVAESAAPPDSKPVAAEHQSEQTHAAPVTSVQAADDDEIPAYLGDDDDDDDDRFADFAVTPGATHAASTAPVAAPSVAADAATGQRAAGLAAPAPSASSKPDLAALMATRAALVEKQQSSKQPTSASAAAPELVAPTELASAAVEVPATAPAEQAQAAVEVPAPAEQARAAVEVPAPAEQARVVAPVATPAEPAAPVESARSVAEAAGAPAPAPEPAATTEPATPAAPAQPANAGLATPAVSTLQLDQLELAPQIRLAAEIDGWAAMIDHLELHGLTRQLARNGNLQKTAQGHVLVCQKNWAYLLNDAAIDTIKQGMLAQFDIQLLDVVIGDTQQATPAEIQQYIDAQRLARAKQTLQQDPVAQQLAQVFGAELQEDSVQPE</sequence>
<feature type="region of interest" description="Disordered" evidence="12">
    <location>
        <begin position="402"/>
        <end position="463"/>
    </location>
</feature>
<keyword evidence="8 11" id="KW-0067">ATP-binding</keyword>
<dbReference type="Gene3D" id="1.20.272.10">
    <property type="match status" value="1"/>
</dbReference>
<dbReference type="InterPro" id="IPR021029">
    <property type="entry name" value="DNA_pol_III_tau_dom-5"/>
</dbReference>
<dbReference type="RefSeq" id="WP_110074716.1">
    <property type="nucleotide sequence ID" value="NZ_QGTT01000001.1"/>
</dbReference>
<dbReference type="Pfam" id="PF22608">
    <property type="entry name" value="DNAX_ATPase_lid"/>
    <property type="match status" value="1"/>
</dbReference>
<evidence type="ECO:0000313" key="15">
    <source>
        <dbReference type="Proteomes" id="UP000246964"/>
    </source>
</evidence>
<dbReference type="Gene3D" id="1.10.8.60">
    <property type="match status" value="1"/>
</dbReference>
<keyword evidence="9 11" id="KW-0239">DNA-directed DNA polymerase</keyword>
<dbReference type="InterPro" id="IPR012763">
    <property type="entry name" value="DNA_pol_III_sug/sutau_N"/>
</dbReference>
<evidence type="ECO:0000256" key="11">
    <source>
        <dbReference type="RuleBase" id="RU364063"/>
    </source>
</evidence>
<dbReference type="Gene3D" id="3.40.50.300">
    <property type="entry name" value="P-loop containing nucleotide triphosphate hydrolases"/>
    <property type="match status" value="1"/>
</dbReference>
<keyword evidence="5" id="KW-0479">Metal-binding</keyword>
<feature type="region of interest" description="Disordered" evidence="12">
    <location>
        <begin position="602"/>
        <end position="641"/>
    </location>
</feature>
<name>A0A317QCT3_9GAMM</name>
<evidence type="ECO:0000256" key="6">
    <source>
        <dbReference type="ARBA" id="ARBA00022741"/>
    </source>
</evidence>
<comment type="subunit">
    <text evidence="11">DNA polymerase III contains a core (composed of alpha, epsilon and theta chains) that associates with a tau subunit. This core dimerizes to form the POLIII' complex. PolIII' associates with the gamma complex (composed of gamma, delta, delta', psi and chi chains) and with the beta chain to form the complete DNA polymerase III complex.</text>
</comment>
<dbReference type="OrthoDB" id="9810148at2"/>
<comment type="caution">
    <text evidence="14">The sequence shown here is derived from an EMBL/GenBank/DDBJ whole genome shotgun (WGS) entry which is preliminary data.</text>
</comment>
<dbReference type="FunFam" id="1.10.8.60:FF:000013">
    <property type="entry name" value="DNA polymerase III subunit gamma/tau"/>
    <property type="match status" value="1"/>
</dbReference>
<dbReference type="InterPro" id="IPR027417">
    <property type="entry name" value="P-loop_NTPase"/>
</dbReference>
<keyword evidence="6 11" id="KW-0547">Nucleotide-binding</keyword>
<organism evidence="14 15">
    <name type="scientific">Pseudidiomarina maritima</name>
    <dbReference type="NCBI Taxonomy" id="519453"/>
    <lineage>
        <taxon>Bacteria</taxon>
        <taxon>Pseudomonadati</taxon>
        <taxon>Pseudomonadota</taxon>
        <taxon>Gammaproteobacteria</taxon>
        <taxon>Alteromonadales</taxon>
        <taxon>Idiomarinaceae</taxon>
        <taxon>Pseudidiomarina</taxon>
    </lineage>
</organism>
<evidence type="ECO:0000256" key="8">
    <source>
        <dbReference type="ARBA" id="ARBA00022840"/>
    </source>
</evidence>
<dbReference type="Pfam" id="PF12170">
    <property type="entry name" value="DNA_pol3_tau_5"/>
    <property type="match status" value="1"/>
</dbReference>
<evidence type="ECO:0000256" key="3">
    <source>
        <dbReference type="ARBA" id="ARBA00022695"/>
    </source>
</evidence>
<dbReference type="Pfam" id="PF12169">
    <property type="entry name" value="DNA_pol3_gamma3"/>
    <property type="match status" value="1"/>
</dbReference>
<gene>
    <name evidence="11" type="primary">dnaX</name>
    <name evidence="14" type="ORF">DET45_10156</name>
</gene>
<reference evidence="14 15" key="1">
    <citation type="submission" date="2018-05" db="EMBL/GenBank/DDBJ databases">
        <title>Freshwater and sediment microbial communities from various areas in North America, analyzing microbe dynamics in response to fracking.</title>
        <authorList>
            <person name="Lamendella R."/>
        </authorList>
    </citation>
    <scope>NUCLEOTIDE SEQUENCE [LARGE SCALE GENOMIC DNA]</scope>
    <source>
        <strain evidence="14 15">125B1</strain>
    </source>
</reference>
<accession>A0A317QCT3</accession>
<dbReference type="GO" id="GO:0046872">
    <property type="term" value="F:metal ion binding"/>
    <property type="evidence" value="ECO:0007669"/>
    <property type="project" value="UniProtKB-KW"/>
</dbReference>
<dbReference type="CDD" id="cd18137">
    <property type="entry name" value="HLD_clamp_pol_III_gamma_tau"/>
    <property type="match status" value="1"/>
</dbReference>
<dbReference type="CDD" id="cd00009">
    <property type="entry name" value="AAA"/>
    <property type="match status" value="1"/>
</dbReference>
<dbReference type="NCBIfam" id="NF005942">
    <property type="entry name" value="PRK07994.1"/>
    <property type="match status" value="1"/>
</dbReference>
<dbReference type="Gene3D" id="3.30.300.150">
    <property type="entry name" value="DNA polymerase III, tau subunit, domain V"/>
    <property type="match status" value="1"/>
</dbReference>
<dbReference type="GO" id="GO:0003677">
    <property type="term" value="F:DNA binding"/>
    <property type="evidence" value="ECO:0007669"/>
    <property type="project" value="InterPro"/>
</dbReference>
<evidence type="ECO:0000256" key="7">
    <source>
        <dbReference type="ARBA" id="ARBA00022833"/>
    </source>
</evidence>
<dbReference type="InterPro" id="IPR022754">
    <property type="entry name" value="DNA_pol_III_gamma-3"/>
</dbReference>
<keyword evidence="4 11" id="KW-0235">DNA replication</keyword>
<dbReference type="GO" id="GO:0006261">
    <property type="term" value="P:DNA-templated DNA replication"/>
    <property type="evidence" value="ECO:0007669"/>
    <property type="project" value="TreeGrafter"/>
</dbReference>
<dbReference type="InterPro" id="IPR003593">
    <property type="entry name" value="AAA+_ATPase"/>
</dbReference>
<evidence type="ECO:0000256" key="5">
    <source>
        <dbReference type="ARBA" id="ARBA00022723"/>
    </source>
</evidence>
<dbReference type="InterPro" id="IPR045085">
    <property type="entry name" value="HLD_clamp_pol_III_gamma_tau"/>
</dbReference>
<dbReference type="FunFam" id="3.40.50.300:FF:000014">
    <property type="entry name" value="DNA polymerase III subunit gamma/tau"/>
    <property type="match status" value="1"/>
</dbReference>
<comment type="similarity">
    <text evidence="1 11">Belongs to the DnaX/STICHEL family.</text>
</comment>
<dbReference type="EC" id="2.7.7.7" evidence="11"/>
<dbReference type="PANTHER" id="PTHR11669">
    <property type="entry name" value="REPLICATION FACTOR C / DNA POLYMERASE III GAMMA-TAU SUBUNIT"/>
    <property type="match status" value="1"/>
</dbReference>
<comment type="catalytic activity">
    <reaction evidence="10 11">
        <text>DNA(n) + a 2'-deoxyribonucleoside 5'-triphosphate = DNA(n+1) + diphosphate</text>
        <dbReference type="Rhea" id="RHEA:22508"/>
        <dbReference type="Rhea" id="RHEA-COMP:17339"/>
        <dbReference type="Rhea" id="RHEA-COMP:17340"/>
        <dbReference type="ChEBI" id="CHEBI:33019"/>
        <dbReference type="ChEBI" id="CHEBI:61560"/>
        <dbReference type="ChEBI" id="CHEBI:173112"/>
        <dbReference type="EC" id="2.7.7.7"/>
    </reaction>
</comment>
<comment type="function">
    <text evidence="11">DNA polymerase III is a complex, multichain enzyme responsible for most of the replicative synthesis in bacteria. This DNA polymerase also exhibits 3' to 5' exonuclease activity.</text>
</comment>
<dbReference type="NCBIfam" id="NF004046">
    <property type="entry name" value="PRK05563.1"/>
    <property type="match status" value="1"/>
</dbReference>
<evidence type="ECO:0000256" key="1">
    <source>
        <dbReference type="ARBA" id="ARBA00006360"/>
    </source>
</evidence>
<dbReference type="GO" id="GO:0009360">
    <property type="term" value="C:DNA polymerase III complex"/>
    <property type="evidence" value="ECO:0007669"/>
    <property type="project" value="InterPro"/>
</dbReference>
<dbReference type="Pfam" id="PF13177">
    <property type="entry name" value="DNA_pol3_delta2"/>
    <property type="match status" value="1"/>
</dbReference>
<feature type="compositionally biased region" description="Acidic residues" evidence="12">
    <location>
        <begin position="441"/>
        <end position="460"/>
    </location>
</feature>
<dbReference type="InterPro" id="IPR038249">
    <property type="entry name" value="PolIII_tau_V_sf"/>
</dbReference>
<dbReference type="InterPro" id="IPR008921">
    <property type="entry name" value="DNA_pol3_clamp-load_cplx_C"/>
</dbReference>
<keyword evidence="15" id="KW-1185">Reference proteome</keyword>
<evidence type="ECO:0000256" key="10">
    <source>
        <dbReference type="ARBA" id="ARBA00049244"/>
    </source>
</evidence>
<dbReference type="EMBL" id="QGTT01000001">
    <property type="protein sequence ID" value="PWW15965.1"/>
    <property type="molecule type" value="Genomic_DNA"/>
</dbReference>
<dbReference type="GO" id="GO:0003887">
    <property type="term" value="F:DNA-directed DNA polymerase activity"/>
    <property type="evidence" value="ECO:0007669"/>
    <property type="project" value="UniProtKB-KW"/>
</dbReference>
<keyword evidence="2 11" id="KW-0808">Transferase</keyword>
<dbReference type="SMART" id="SM00382">
    <property type="entry name" value="AAA"/>
    <property type="match status" value="1"/>
</dbReference>
<dbReference type="GO" id="GO:0005524">
    <property type="term" value="F:ATP binding"/>
    <property type="evidence" value="ECO:0007669"/>
    <property type="project" value="UniProtKB-KW"/>
</dbReference>